<feature type="transmembrane region" description="Helical" evidence="8">
    <location>
        <begin position="276"/>
        <end position="295"/>
    </location>
</feature>
<dbReference type="EMBL" id="WTVR01000001">
    <property type="protein sequence ID" value="NMF86882.1"/>
    <property type="molecule type" value="Genomic_DNA"/>
</dbReference>
<evidence type="ECO:0000256" key="2">
    <source>
        <dbReference type="ARBA" id="ARBA00006939"/>
    </source>
</evidence>
<comment type="similarity">
    <text evidence="2">Belongs to the ZIP transporter (TC 2.A.5) family.</text>
</comment>
<evidence type="ECO:0000256" key="8">
    <source>
        <dbReference type="SAM" id="Phobius"/>
    </source>
</evidence>
<keyword evidence="7 8" id="KW-0472">Membrane</keyword>
<dbReference type="PANTHER" id="PTHR11040:SF211">
    <property type="entry name" value="ZINC TRANSPORTER ZIP11"/>
    <property type="match status" value="1"/>
</dbReference>
<dbReference type="RefSeq" id="WP_169204377.1">
    <property type="nucleotide sequence ID" value="NZ_CP059560.1"/>
</dbReference>
<feature type="transmembrane region" description="Helical" evidence="8">
    <location>
        <begin position="119"/>
        <end position="137"/>
    </location>
</feature>
<comment type="caution">
    <text evidence="9">The sequence shown here is derived from an EMBL/GenBank/DDBJ whole genome shotgun (WGS) entry which is preliminary data.</text>
</comment>
<sequence>MVAKVARLHYQHANAAGALRALGGWLIVLTGFVVLGTQLVRSVDAGAFAIPDALAGGAMAALATALGALPVLVMRRIAAGVKGVLLGFGAGVMLAASVFSLLLPGLDAAVALGLGRVDAVFLVAVAMGAGAAVLLALDRTLPHSHEPQSERSAGAVWLFVFAIAVHNVPEGLAIGVASVSASTGNAVATGISLQNVPEGLIVAIALATAGYGRAVSFAVAALSGLVEPIAALAGAAVVAEAQALLPWGLAGAAGAMLFVVSHEIIPESHRRGHETLATTGLVVGFAAMMVLDAALA</sequence>
<keyword evidence="3" id="KW-1003">Cell membrane</keyword>
<feature type="transmembrane region" description="Helical" evidence="8">
    <location>
        <begin position="186"/>
        <end position="207"/>
    </location>
</feature>
<evidence type="ECO:0000256" key="1">
    <source>
        <dbReference type="ARBA" id="ARBA00004651"/>
    </source>
</evidence>
<evidence type="ECO:0000256" key="7">
    <source>
        <dbReference type="ARBA" id="ARBA00023136"/>
    </source>
</evidence>
<gene>
    <name evidence="9" type="ORF">GPA26_00150</name>
</gene>
<keyword evidence="6 8" id="KW-1133">Transmembrane helix</keyword>
<keyword evidence="5" id="KW-0862">Zinc</keyword>
<dbReference type="Pfam" id="PF02535">
    <property type="entry name" value="Zip"/>
    <property type="match status" value="1"/>
</dbReference>
<keyword evidence="4 8" id="KW-0812">Transmembrane</keyword>
<keyword evidence="10" id="KW-1185">Reference proteome</keyword>
<evidence type="ECO:0000313" key="10">
    <source>
        <dbReference type="Proteomes" id="UP000652074"/>
    </source>
</evidence>
<proteinExistence type="inferred from homology"/>
<organism evidence="9 10">
    <name type="scientific">Aromatoleum petrolei</name>
    <dbReference type="NCBI Taxonomy" id="76116"/>
    <lineage>
        <taxon>Bacteria</taxon>
        <taxon>Pseudomonadati</taxon>
        <taxon>Pseudomonadota</taxon>
        <taxon>Betaproteobacteria</taxon>
        <taxon>Rhodocyclales</taxon>
        <taxon>Rhodocyclaceae</taxon>
        <taxon>Aromatoleum</taxon>
    </lineage>
</organism>
<protein>
    <submittedName>
        <fullName evidence="9">ZIP family metal transporter</fullName>
    </submittedName>
</protein>
<evidence type="ECO:0000313" key="9">
    <source>
        <dbReference type="EMBL" id="NMF86882.1"/>
    </source>
</evidence>
<accession>A0ABX1MG12</accession>
<comment type="subcellular location">
    <subcellularLocation>
        <location evidence="1">Cell membrane</location>
        <topology evidence="1">Multi-pass membrane protein</topology>
    </subcellularLocation>
</comment>
<evidence type="ECO:0000256" key="4">
    <source>
        <dbReference type="ARBA" id="ARBA00022692"/>
    </source>
</evidence>
<feature type="transmembrane region" description="Helical" evidence="8">
    <location>
        <begin position="53"/>
        <end position="72"/>
    </location>
</feature>
<reference evidence="9 10" key="1">
    <citation type="submission" date="2019-12" db="EMBL/GenBank/DDBJ databases">
        <title>Comparative genomics gives insights into the taxonomy of the Azoarcus-Aromatoleum group and reveals separate origins of nif in the plant-associated Azoarcus and non-plant-associated Aromatoleum sub-groups.</title>
        <authorList>
            <person name="Lafos M."/>
            <person name="Maluk M."/>
            <person name="Batista M."/>
            <person name="Junghare M."/>
            <person name="Carmona M."/>
            <person name="Faoro H."/>
            <person name="Cruz L.M."/>
            <person name="Battistoni F."/>
            <person name="De Souza E."/>
            <person name="Pedrosa F."/>
            <person name="Chen W.-M."/>
            <person name="Poole P.S."/>
            <person name="Dixon R.A."/>
            <person name="James E.K."/>
        </authorList>
    </citation>
    <scope>NUCLEOTIDE SEQUENCE [LARGE SCALE GENOMIC DNA]</scope>
    <source>
        <strain evidence="9 10">ToN1</strain>
    </source>
</reference>
<feature type="transmembrane region" description="Helical" evidence="8">
    <location>
        <begin position="21"/>
        <end position="41"/>
    </location>
</feature>
<name>A0ABX1MG12_9RHOO</name>
<feature type="transmembrane region" description="Helical" evidence="8">
    <location>
        <begin position="244"/>
        <end position="264"/>
    </location>
</feature>
<dbReference type="PANTHER" id="PTHR11040">
    <property type="entry name" value="ZINC/IRON TRANSPORTER"/>
    <property type="match status" value="1"/>
</dbReference>
<feature type="transmembrane region" description="Helical" evidence="8">
    <location>
        <begin position="157"/>
        <end position="180"/>
    </location>
</feature>
<dbReference type="InterPro" id="IPR003689">
    <property type="entry name" value="ZIP"/>
</dbReference>
<feature type="transmembrane region" description="Helical" evidence="8">
    <location>
        <begin position="214"/>
        <end position="238"/>
    </location>
</feature>
<feature type="transmembrane region" description="Helical" evidence="8">
    <location>
        <begin position="84"/>
        <end position="103"/>
    </location>
</feature>
<evidence type="ECO:0000256" key="3">
    <source>
        <dbReference type="ARBA" id="ARBA00022475"/>
    </source>
</evidence>
<evidence type="ECO:0000256" key="5">
    <source>
        <dbReference type="ARBA" id="ARBA00022833"/>
    </source>
</evidence>
<evidence type="ECO:0000256" key="6">
    <source>
        <dbReference type="ARBA" id="ARBA00022989"/>
    </source>
</evidence>
<dbReference type="Proteomes" id="UP000652074">
    <property type="component" value="Unassembled WGS sequence"/>
</dbReference>